<dbReference type="Pfam" id="PF07311">
    <property type="entry name" value="Dodecin"/>
    <property type="match status" value="1"/>
</dbReference>
<sequence>MNDHVYKTLEITGSSRNSVEEAVQTAISRTGETVQHLRWFEVSDIRGHILEGKVDHWQVTIKLGLTIEPPQ</sequence>
<dbReference type="Gene3D" id="3.30.1660.10">
    <property type="entry name" value="Flavin-binding protein dodecin"/>
    <property type="match status" value="1"/>
</dbReference>
<dbReference type="Proteomes" id="UP000477680">
    <property type="component" value="Chromosome"/>
</dbReference>
<dbReference type="InterPro" id="IPR025543">
    <property type="entry name" value="Dodecin-like"/>
</dbReference>
<evidence type="ECO:0000313" key="2">
    <source>
        <dbReference type="Proteomes" id="UP000477680"/>
    </source>
</evidence>
<dbReference type="SUPFAM" id="SSF89807">
    <property type="entry name" value="Dodecin-like"/>
    <property type="match status" value="1"/>
</dbReference>
<accession>A0A6C0U1Q3</accession>
<dbReference type="InterPro" id="IPR009923">
    <property type="entry name" value="Dodecin"/>
</dbReference>
<dbReference type="EMBL" id="CP048711">
    <property type="protein sequence ID" value="QIB65936.1"/>
    <property type="molecule type" value="Genomic_DNA"/>
</dbReference>
<dbReference type="InterPro" id="IPR036694">
    <property type="entry name" value="Dodecin-like_sf"/>
</dbReference>
<dbReference type="InterPro" id="IPR050049">
    <property type="entry name" value="Dodecin_bact"/>
</dbReference>
<keyword evidence="2" id="KW-1185">Reference proteome</keyword>
<gene>
    <name evidence="1" type="ORF">G3T16_11395</name>
</gene>
<dbReference type="NCBIfam" id="NF043052">
    <property type="entry name" value="DodecBact"/>
    <property type="match status" value="1"/>
</dbReference>
<proteinExistence type="predicted"/>
<dbReference type="AlphaFoldDB" id="A0A6C0U1Q3"/>
<dbReference type="PANTHER" id="PTHR39324:SF1">
    <property type="entry name" value="CALCIUM DODECIN"/>
    <property type="match status" value="1"/>
</dbReference>
<protein>
    <submittedName>
        <fullName evidence="1">Dodecin family protein</fullName>
    </submittedName>
</protein>
<reference evidence="1 2" key="1">
    <citation type="submission" date="2020-02" db="EMBL/GenBank/DDBJ databases">
        <title>Genome sequencing for Kineobactrum sp. M2.</title>
        <authorList>
            <person name="Park S.-J."/>
        </authorList>
    </citation>
    <scope>NUCLEOTIDE SEQUENCE [LARGE SCALE GENOMIC DNA]</scope>
    <source>
        <strain evidence="1 2">M2</strain>
    </source>
</reference>
<evidence type="ECO:0000313" key="1">
    <source>
        <dbReference type="EMBL" id="QIB65936.1"/>
    </source>
</evidence>
<dbReference type="RefSeq" id="WP_163495374.1">
    <property type="nucleotide sequence ID" value="NZ_CP048711.1"/>
</dbReference>
<name>A0A6C0U1Q3_9GAMM</name>
<organism evidence="1 2">
    <name type="scientific">Kineobactrum salinum</name>
    <dbReference type="NCBI Taxonomy" id="2708301"/>
    <lineage>
        <taxon>Bacteria</taxon>
        <taxon>Pseudomonadati</taxon>
        <taxon>Pseudomonadota</taxon>
        <taxon>Gammaproteobacteria</taxon>
        <taxon>Cellvibrionales</taxon>
        <taxon>Halieaceae</taxon>
        <taxon>Kineobactrum</taxon>
    </lineage>
</organism>
<dbReference type="KEGG" id="kim:G3T16_11395"/>
<dbReference type="PANTHER" id="PTHR39324">
    <property type="entry name" value="CALCIUM DODECIN"/>
    <property type="match status" value="1"/>
</dbReference>